<feature type="compositionally biased region" description="Basic residues" evidence="2">
    <location>
        <begin position="389"/>
        <end position="398"/>
    </location>
</feature>
<reference evidence="3 4" key="1">
    <citation type="journal article" date="2011" name="Science">
        <title>The ecoresponsive genome of Daphnia pulex.</title>
        <authorList>
            <person name="Colbourne J.K."/>
            <person name="Pfrender M.E."/>
            <person name="Gilbert D."/>
            <person name="Thomas W.K."/>
            <person name="Tucker A."/>
            <person name="Oakley T.H."/>
            <person name="Tokishita S."/>
            <person name="Aerts A."/>
            <person name="Arnold G.J."/>
            <person name="Basu M.K."/>
            <person name="Bauer D.J."/>
            <person name="Caceres C.E."/>
            <person name="Carmel L."/>
            <person name="Casola C."/>
            <person name="Choi J.H."/>
            <person name="Detter J.C."/>
            <person name="Dong Q."/>
            <person name="Dusheyko S."/>
            <person name="Eads B.D."/>
            <person name="Frohlich T."/>
            <person name="Geiler-Samerotte K.A."/>
            <person name="Gerlach D."/>
            <person name="Hatcher P."/>
            <person name="Jogdeo S."/>
            <person name="Krijgsveld J."/>
            <person name="Kriventseva E.V."/>
            <person name="Kultz D."/>
            <person name="Laforsch C."/>
            <person name="Lindquist E."/>
            <person name="Lopez J."/>
            <person name="Manak J.R."/>
            <person name="Muller J."/>
            <person name="Pangilinan J."/>
            <person name="Patwardhan R.P."/>
            <person name="Pitluck S."/>
            <person name="Pritham E.J."/>
            <person name="Rechtsteiner A."/>
            <person name="Rho M."/>
            <person name="Rogozin I.B."/>
            <person name="Sakarya O."/>
            <person name="Salamov A."/>
            <person name="Schaack S."/>
            <person name="Shapiro H."/>
            <person name="Shiga Y."/>
            <person name="Skalitzky C."/>
            <person name="Smith Z."/>
            <person name="Souvorov A."/>
            <person name="Sung W."/>
            <person name="Tang Z."/>
            <person name="Tsuchiya D."/>
            <person name="Tu H."/>
            <person name="Vos H."/>
            <person name="Wang M."/>
            <person name="Wolf Y.I."/>
            <person name="Yamagata H."/>
            <person name="Yamada T."/>
            <person name="Ye Y."/>
            <person name="Shaw J.R."/>
            <person name="Andrews J."/>
            <person name="Crease T.J."/>
            <person name="Tang H."/>
            <person name="Lucas S.M."/>
            <person name="Robertson H.M."/>
            <person name="Bork P."/>
            <person name="Koonin E.V."/>
            <person name="Zdobnov E.M."/>
            <person name="Grigoriev I.V."/>
            <person name="Lynch M."/>
            <person name="Boore J.L."/>
        </authorList>
    </citation>
    <scope>NUCLEOTIDE SEQUENCE [LARGE SCALE GENOMIC DNA]</scope>
</reference>
<protein>
    <recommendedName>
        <fullName evidence="5">K Homology domain-containing protein</fullName>
    </recommendedName>
</protein>
<keyword evidence="1" id="KW-0175">Coiled coil</keyword>
<dbReference type="GO" id="GO:1901888">
    <property type="term" value="P:regulation of cell junction assembly"/>
    <property type="evidence" value="ECO:0000318"/>
    <property type="project" value="GO_Central"/>
</dbReference>
<dbReference type="InParanoid" id="E9GWW1"/>
<dbReference type="GO" id="GO:0030866">
    <property type="term" value="P:cortical actin cytoskeleton organization"/>
    <property type="evidence" value="ECO:0000318"/>
    <property type="project" value="GO_Central"/>
</dbReference>
<sequence length="673" mass="75568">MDKLEINSPEPEFKPITNADFQKEYGHIPVMCKMLEHFREVFTTYTTDEKQRHIVDRTLNEVKRDLNSMTELIDRLIKENQVLSQQMQSAQSESNHLREELDAGRERNIQHPKVTCADDTAFETQFKMESLSVDQSKDRRITELEEEVAKVKRTVQQLSELVGTQKSRLVSAQQAPISPENRTNGQKPIHEPTPMDTSQFLTRQPKEIPAEDFVIIADDVELTEIGNNLILLKNILNQESGRVVGRRRQNSERLEQEYGVKIHVFDVRPEKLNIIISEGDADSRRAASNDIIEKLPVVFECPNLKIDSTALQNATFDCDVTIQRKNLNSRGVTICGRIINCRQAYKLLVPPGSRPPPPAHGLHAATRPRSGKSALRFQRRTLVDDPIHPRRRLLPKRARINDHLAPGAARDAERPEDATTSASSRWTKTPRDRRTTSASADWNSTERERPFGLLPAQLLRDSPFYDHAEQLYWFLRVFLTKQPPPPPPQQLQQQQQQQETQNPMTSSVFSEDLGGSSRPLTGSSSPRDPSHPWFSGIVSHEDPTRGGSDPQPIPPPVASPGHSSPIDPDGSDAQSRGLLPPGQQLGSGPSQSVEQQHDDERVYSQNRISNMSQSQKPATIVPQQSQPHGTLVLTLQFSPSSKVFGFIDAELRSGGVNFKVGNGIMDELKLVGV</sequence>
<dbReference type="KEGG" id="dpx:DAPPUDRAFT_107362"/>
<keyword evidence="4" id="KW-1185">Reference proteome</keyword>
<accession>E9GWW1</accession>
<feature type="region of interest" description="Disordered" evidence="2">
    <location>
        <begin position="350"/>
        <end position="444"/>
    </location>
</feature>
<dbReference type="OrthoDB" id="6360802at2759"/>
<dbReference type="InterPro" id="IPR036612">
    <property type="entry name" value="KH_dom_type_1_sf"/>
</dbReference>
<evidence type="ECO:0000256" key="1">
    <source>
        <dbReference type="SAM" id="Coils"/>
    </source>
</evidence>
<dbReference type="GO" id="GO:0005737">
    <property type="term" value="C:cytoplasm"/>
    <property type="evidence" value="ECO:0000318"/>
    <property type="project" value="GO_Central"/>
</dbReference>
<name>E9GWW1_DAPPU</name>
<evidence type="ECO:0000313" key="4">
    <source>
        <dbReference type="Proteomes" id="UP000000305"/>
    </source>
</evidence>
<gene>
    <name evidence="3" type="ORF">DAPPUDRAFT_107362</name>
</gene>
<dbReference type="GO" id="GO:0048598">
    <property type="term" value="P:embryonic morphogenesis"/>
    <property type="evidence" value="ECO:0000318"/>
    <property type="project" value="GO_Central"/>
</dbReference>
<feature type="region of interest" description="Disordered" evidence="2">
    <location>
        <begin position="483"/>
        <end position="600"/>
    </location>
</feature>
<dbReference type="HOGENOM" id="CLU_408414_0_0_1"/>
<feature type="compositionally biased region" description="Polar residues" evidence="2">
    <location>
        <begin position="499"/>
        <end position="509"/>
    </location>
</feature>
<dbReference type="GO" id="GO:0031032">
    <property type="term" value="P:actomyosin structure organization"/>
    <property type="evidence" value="ECO:0000318"/>
    <property type="project" value="GO_Central"/>
</dbReference>
<dbReference type="AlphaFoldDB" id="E9GWW1"/>
<organism evidence="3 4">
    <name type="scientific">Daphnia pulex</name>
    <name type="common">Water flea</name>
    <dbReference type="NCBI Taxonomy" id="6669"/>
    <lineage>
        <taxon>Eukaryota</taxon>
        <taxon>Metazoa</taxon>
        <taxon>Ecdysozoa</taxon>
        <taxon>Arthropoda</taxon>
        <taxon>Crustacea</taxon>
        <taxon>Branchiopoda</taxon>
        <taxon>Diplostraca</taxon>
        <taxon>Cladocera</taxon>
        <taxon>Anomopoda</taxon>
        <taxon>Daphniidae</taxon>
        <taxon>Daphnia</taxon>
    </lineage>
</organism>
<evidence type="ECO:0000313" key="3">
    <source>
        <dbReference type="EMBL" id="EFX75971.1"/>
    </source>
</evidence>
<feature type="compositionally biased region" description="Polar residues" evidence="2">
    <location>
        <begin position="167"/>
        <end position="186"/>
    </location>
</feature>
<evidence type="ECO:0000256" key="2">
    <source>
        <dbReference type="SAM" id="MobiDB-lite"/>
    </source>
</evidence>
<proteinExistence type="predicted"/>
<dbReference type="GO" id="GO:0032956">
    <property type="term" value="P:regulation of actin cytoskeleton organization"/>
    <property type="evidence" value="ECO:0000318"/>
    <property type="project" value="GO_Central"/>
</dbReference>
<dbReference type="GO" id="GO:0003723">
    <property type="term" value="F:RNA binding"/>
    <property type="evidence" value="ECO:0007669"/>
    <property type="project" value="InterPro"/>
</dbReference>
<evidence type="ECO:0008006" key="5">
    <source>
        <dbReference type="Google" id="ProtNLM"/>
    </source>
</evidence>
<dbReference type="Proteomes" id="UP000000305">
    <property type="component" value="Unassembled WGS sequence"/>
</dbReference>
<feature type="compositionally biased region" description="Polar residues" evidence="2">
    <location>
        <begin position="518"/>
        <end position="527"/>
    </location>
</feature>
<feature type="compositionally biased region" description="Low complexity" evidence="2">
    <location>
        <begin position="577"/>
        <end position="592"/>
    </location>
</feature>
<dbReference type="GO" id="GO:0005856">
    <property type="term" value="C:cytoskeleton"/>
    <property type="evidence" value="ECO:0000318"/>
    <property type="project" value="GO_Central"/>
</dbReference>
<dbReference type="EMBL" id="GL732571">
    <property type="protein sequence ID" value="EFX75971.1"/>
    <property type="molecule type" value="Genomic_DNA"/>
</dbReference>
<dbReference type="GO" id="GO:0000281">
    <property type="term" value="P:mitotic cytokinesis"/>
    <property type="evidence" value="ECO:0000318"/>
    <property type="project" value="GO_Central"/>
</dbReference>
<feature type="coiled-coil region" evidence="1">
    <location>
        <begin position="59"/>
        <end position="107"/>
    </location>
</feature>
<dbReference type="PhylomeDB" id="E9GWW1"/>
<feature type="region of interest" description="Disordered" evidence="2">
    <location>
        <begin position="167"/>
        <end position="197"/>
    </location>
</feature>
<dbReference type="SUPFAM" id="SSF54791">
    <property type="entry name" value="Eukaryotic type KH-domain (KH-domain type I)"/>
    <property type="match status" value="1"/>
</dbReference>
<feature type="compositionally biased region" description="Polar residues" evidence="2">
    <location>
        <begin position="418"/>
        <end position="427"/>
    </location>
</feature>